<proteinExistence type="predicted"/>
<name>A0A835ZIS6_9STRA</name>
<reference evidence="1" key="1">
    <citation type="submission" date="2021-02" db="EMBL/GenBank/DDBJ databases">
        <title>First Annotated Genome of the Yellow-green Alga Tribonema minus.</title>
        <authorList>
            <person name="Mahan K.M."/>
        </authorList>
    </citation>
    <scope>NUCLEOTIDE SEQUENCE</scope>
    <source>
        <strain evidence="1">UTEX B ZZ1240</strain>
    </source>
</reference>
<dbReference type="AlphaFoldDB" id="A0A835ZIS6"/>
<evidence type="ECO:0000313" key="1">
    <source>
        <dbReference type="EMBL" id="KAG5191990.1"/>
    </source>
</evidence>
<dbReference type="PANTHER" id="PTHR31469">
    <property type="entry name" value="OS07G0633600 PROTEIN"/>
    <property type="match status" value="1"/>
</dbReference>
<sequence length="452" mass="51302">MDYAISKESMVKMLSSFNATAFTGDKVFAAEAEACSNRKRSLATSGPCRDVDFVRSQSDFCTYPPYTYTKKLFDEGVLPNKEAPAGVIELTHRQQHAAAVDPHAECRRKRFLLWTRNYKDFVAGHSHKRVHTGLDLYVEVPLEAWYSRDNVDSLPMGGMLYHDFEKGCGALGVFDEAAGDIVMMPSGASNSDMRAMAHVPLLIRGWNQPLKPQLKFGYQTCRQPSAPSRDEKTPHFVREPGVVYELPPDVRHGQYADWVEPTVVRMMSSLRLTPQLWVCVHVRRGDKITDMHDRYPNLDYETSPEGIAQRLSPHVPGGATVYIATNEPNPQQFFAPLAQMYRVLTIQDFPDALDVDKFLPSTLALIEYTILSRRVRPTALLEAVQYWLSLGHDRFQKDKTFMYFVARLICKARLFGSAKVKLRRRCPRMIPTFTTEESRGFPTHISLSASPK</sequence>
<dbReference type="EMBL" id="JAFCMP010000012">
    <property type="protein sequence ID" value="KAG5191990.1"/>
    <property type="molecule type" value="Genomic_DNA"/>
</dbReference>
<organism evidence="1 2">
    <name type="scientific">Tribonema minus</name>
    <dbReference type="NCBI Taxonomy" id="303371"/>
    <lineage>
        <taxon>Eukaryota</taxon>
        <taxon>Sar</taxon>
        <taxon>Stramenopiles</taxon>
        <taxon>Ochrophyta</taxon>
        <taxon>PX clade</taxon>
        <taxon>Xanthophyceae</taxon>
        <taxon>Tribonematales</taxon>
        <taxon>Tribonemataceae</taxon>
        <taxon>Tribonema</taxon>
    </lineage>
</organism>
<dbReference type="Gene3D" id="3.40.50.11350">
    <property type="match status" value="1"/>
</dbReference>
<gene>
    <name evidence="1" type="ORF">JKP88DRAFT_284763</name>
</gene>
<dbReference type="OrthoDB" id="2015179at2759"/>
<accession>A0A835ZIS6</accession>
<keyword evidence="2" id="KW-1185">Reference proteome</keyword>
<evidence type="ECO:0000313" key="2">
    <source>
        <dbReference type="Proteomes" id="UP000664859"/>
    </source>
</evidence>
<comment type="caution">
    <text evidence="1">The sequence shown here is derived from an EMBL/GenBank/DDBJ whole genome shotgun (WGS) entry which is preliminary data.</text>
</comment>
<dbReference type="Proteomes" id="UP000664859">
    <property type="component" value="Unassembled WGS sequence"/>
</dbReference>
<dbReference type="PANTHER" id="PTHR31469:SF8">
    <property type="entry name" value="OS07G0641000 PROTEIN"/>
    <property type="match status" value="1"/>
</dbReference>
<protein>
    <submittedName>
        <fullName evidence="1">Uncharacterized protein</fullName>
    </submittedName>
</protein>